<evidence type="ECO:0000256" key="6">
    <source>
        <dbReference type="ARBA" id="ARBA00048791"/>
    </source>
</evidence>
<evidence type="ECO:0000256" key="5">
    <source>
        <dbReference type="ARBA" id="ARBA00023270"/>
    </source>
</evidence>
<evidence type="ECO:0000256" key="4">
    <source>
        <dbReference type="ARBA" id="ARBA00023239"/>
    </source>
</evidence>
<dbReference type="InterPro" id="IPR002915">
    <property type="entry name" value="DeoC/FbaB/LacD_aldolase"/>
</dbReference>
<dbReference type="Pfam" id="PF01791">
    <property type="entry name" value="DeoC"/>
    <property type="match status" value="1"/>
</dbReference>
<dbReference type="PANTHER" id="PTHR10889">
    <property type="entry name" value="DEOXYRIBOSE-PHOSPHATE ALDOLASE"/>
    <property type="match status" value="1"/>
</dbReference>
<dbReference type="GO" id="GO:0016052">
    <property type="term" value="P:carbohydrate catabolic process"/>
    <property type="evidence" value="ECO:0007669"/>
    <property type="project" value="TreeGrafter"/>
</dbReference>
<accession>A0A1Y0D7I3</accession>
<dbReference type="InterPro" id="IPR013785">
    <property type="entry name" value="Aldolase_TIM"/>
</dbReference>
<evidence type="ECO:0000313" key="8">
    <source>
        <dbReference type="EMBL" id="ART83025.1"/>
    </source>
</evidence>
<keyword evidence="4" id="KW-0456">Lyase</keyword>
<dbReference type="Gene3D" id="3.20.20.70">
    <property type="entry name" value="Aldolase class I"/>
    <property type="match status" value="1"/>
</dbReference>
<dbReference type="EMBL" id="CP021377">
    <property type="protein sequence ID" value="ART83025.1"/>
    <property type="molecule type" value="Genomic_DNA"/>
</dbReference>
<dbReference type="EC" id="4.1.2.4" evidence="3 7"/>
<dbReference type="GO" id="GO:0005737">
    <property type="term" value="C:cytoplasm"/>
    <property type="evidence" value="ECO:0007669"/>
    <property type="project" value="InterPro"/>
</dbReference>
<evidence type="ECO:0000256" key="2">
    <source>
        <dbReference type="ARBA" id="ARBA00009473"/>
    </source>
</evidence>
<dbReference type="PIRSF" id="PIRSF001357">
    <property type="entry name" value="DeoC"/>
    <property type="match status" value="1"/>
</dbReference>
<dbReference type="KEGG" id="opf:CBP31_10655"/>
<dbReference type="OrthoDB" id="6579831at2"/>
<keyword evidence="9" id="KW-1185">Reference proteome</keyword>
<dbReference type="Proteomes" id="UP000243937">
    <property type="component" value="Chromosome"/>
</dbReference>
<dbReference type="AlphaFoldDB" id="A0A1Y0D7I3"/>
<evidence type="ECO:0000256" key="7">
    <source>
        <dbReference type="NCBIfam" id="TIGR00126"/>
    </source>
</evidence>
<protein>
    <recommendedName>
        <fullName evidence="3 7">Deoxyribose-phosphate aldolase</fullName>
        <ecNumber evidence="3 7">4.1.2.4</ecNumber>
    </recommendedName>
</protein>
<dbReference type="GO" id="GO:0004139">
    <property type="term" value="F:deoxyribose-phosphate aldolase activity"/>
    <property type="evidence" value="ECO:0007669"/>
    <property type="project" value="UniProtKB-UniRule"/>
</dbReference>
<keyword evidence="5" id="KW-0704">Schiff base</keyword>
<comment type="catalytic activity">
    <reaction evidence="6">
        <text>2-deoxy-D-ribose 5-phosphate = D-glyceraldehyde 3-phosphate + acetaldehyde</text>
        <dbReference type="Rhea" id="RHEA:12821"/>
        <dbReference type="ChEBI" id="CHEBI:15343"/>
        <dbReference type="ChEBI" id="CHEBI:59776"/>
        <dbReference type="ChEBI" id="CHEBI:62877"/>
        <dbReference type="EC" id="4.1.2.4"/>
    </reaction>
</comment>
<proteinExistence type="inferred from homology"/>
<dbReference type="NCBIfam" id="TIGR00126">
    <property type="entry name" value="deoC"/>
    <property type="match status" value="1"/>
</dbReference>
<evidence type="ECO:0000256" key="1">
    <source>
        <dbReference type="ARBA" id="ARBA00004816"/>
    </source>
</evidence>
<name>A0A1Y0D7I3_9GAMM</name>
<evidence type="ECO:0000313" key="9">
    <source>
        <dbReference type="Proteomes" id="UP000243937"/>
    </source>
</evidence>
<sequence length="296" mass="31291">MKPPNLPLVAAQKTLSLAESQALFSAARQALAMMDLTSLNDDDTEHSIQALCQQATTPFGNVAAMCVYPQFIKTVQAALNTLGLSEQVAIATVVNFPHGLDSINQVEQDIRAAITAGAQEIDLVLPYRQLMAGDSAFALAMVQAAKAVCVEASPEPHLDKPVLNKTQFNKSASLKVIIESGELATAALITQASELAIKGGADFIKTSTGKVAMNATLAAAELMLLAIRDSEQAVGFKAAGGVRTAQDAQQYLQLAARIMGKDWLTPTHFRFGASGLLTQLLHTLDEQPTVPSATGY</sequence>
<organism evidence="8 9">
    <name type="scientific">Oceanisphaera profunda</name>
    <dbReference type="NCBI Taxonomy" id="1416627"/>
    <lineage>
        <taxon>Bacteria</taxon>
        <taxon>Pseudomonadati</taxon>
        <taxon>Pseudomonadota</taxon>
        <taxon>Gammaproteobacteria</taxon>
        <taxon>Aeromonadales</taxon>
        <taxon>Aeromonadaceae</taxon>
        <taxon>Oceanisphaera</taxon>
    </lineage>
</organism>
<comment type="similarity">
    <text evidence="2">Belongs to the DeoC/FbaB aldolase family. DeoC type 2 subfamily.</text>
</comment>
<dbReference type="SUPFAM" id="SSF51569">
    <property type="entry name" value="Aldolase"/>
    <property type="match status" value="1"/>
</dbReference>
<comment type="pathway">
    <text evidence="1">Carbohydrate degradation; 2-deoxy-D-ribose 1-phosphate degradation; D-glyceraldehyde 3-phosphate and acetaldehyde from 2-deoxy-alpha-D-ribose 1-phosphate: step 2/2.</text>
</comment>
<dbReference type="SMART" id="SM01133">
    <property type="entry name" value="DeoC"/>
    <property type="match status" value="1"/>
</dbReference>
<dbReference type="GO" id="GO:0009264">
    <property type="term" value="P:deoxyribonucleotide catabolic process"/>
    <property type="evidence" value="ECO:0007669"/>
    <property type="project" value="UniProtKB-UniRule"/>
</dbReference>
<reference evidence="8 9" key="1">
    <citation type="journal article" date="2014" name="Int. J. Syst. Evol. Microbiol.">
        <title>Oceanisphaera profunda sp. nov., a marine bacterium isolated from deep-sea sediment, and emended description of the genus Oceanisphaera.</title>
        <authorList>
            <person name="Xu Z."/>
            <person name="Zhang X.Y."/>
            <person name="Su H.N."/>
            <person name="Yu Z.C."/>
            <person name="Liu C."/>
            <person name="Li H."/>
            <person name="Chen X.L."/>
            <person name="Song X.Y."/>
            <person name="Xie B.B."/>
            <person name="Qin Q.L."/>
            <person name="Zhou B.C."/>
            <person name="Shi M."/>
            <person name="Huang Y."/>
            <person name="Zhang Y.Z."/>
        </authorList>
    </citation>
    <scope>NUCLEOTIDE SEQUENCE [LARGE SCALE GENOMIC DNA]</scope>
    <source>
        <strain evidence="8 9">SM1222</strain>
    </source>
</reference>
<evidence type="ECO:0000256" key="3">
    <source>
        <dbReference type="ARBA" id="ARBA00012515"/>
    </source>
</evidence>
<dbReference type="InterPro" id="IPR011343">
    <property type="entry name" value="DeoC"/>
</dbReference>
<dbReference type="PANTHER" id="PTHR10889:SF3">
    <property type="entry name" value="DEOXYRIBOSE-PHOSPHATE ALDOLASE"/>
    <property type="match status" value="1"/>
</dbReference>
<gene>
    <name evidence="8" type="ORF">CBP31_10655</name>
</gene>